<sequence>MSSHMLSNMMRRGKAAPPSAARKRGGERKTGRRPGAVAADESTDNELVIRPPKLKTLSFLLEGLFEKRGSDREEALASIIEGLNRKLDHEFLENNFATFLFRSLNCLKKGSNREKQLSLHVIGLLAIVICCEDKLSEIYKELLPVFSKVLKSGPTTLKILDCLAIVAFFGATNSEETESAMQIIWKFINPESASDVNTQNHSAEVLVAAVYAWLFLLTSMEGWRLSHNYWNGAISYFSNLLEHDNKLVRIAASEALVLIFETGSLEKFWSEAKDPSLTKYSHMQLLLKENVLKKLNCLYSDIRNENVANKVREVVKYFESSRPSEFVLTVNGKGLKLSSWYQIIQLQFLKSFLAGGFENHMKENEKLQNLFEFNPHRNKNLGPELYASTTDKITVCFFVPEERDPDKLTKEDRKKERVWRNALLDKARTQLMRKHRLMSQEMNSCCYDFEQY</sequence>
<dbReference type="EMBL" id="VIEB01000124">
    <property type="protein sequence ID" value="TQE05353.1"/>
    <property type="molecule type" value="Genomic_DNA"/>
</dbReference>
<dbReference type="SUPFAM" id="SSF48371">
    <property type="entry name" value="ARM repeat"/>
    <property type="match status" value="1"/>
</dbReference>
<feature type="domain" description="Interferon-related developmental regulator N-terminal" evidence="3">
    <location>
        <begin position="55"/>
        <end position="300"/>
    </location>
</feature>
<evidence type="ECO:0000313" key="5">
    <source>
        <dbReference type="Proteomes" id="UP000315295"/>
    </source>
</evidence>
<dbReference type="InterPro" id="IPR011989">
    <property type="entry name" value="ARM-like"/>
</dbReference>
<dbReference type="Pfam" id="PF05004">
    <property type="entry name" value="IFRD"/>
    <property type="match status" value="1"/>
</dbReference>
<accession>A0A540N496</accession>
<dbReference type="InterPro" id="IPR016024">
    <property type="entry name" value="ARM-type_fold"/>
</dbReference>
<keyword evidence="5" id="KW-1185">Reference proteome</keyword>
<comment type="caution">
    <text evidence="4">The sequence shown here is derived from an EMBL/GenBank/DDBJ whole genome shotgun (WGS) entry which is preliminary data.</text>
</comment>
<proteinExistence type="inferred from homology"/>
<dbReference type="InterPro" id="IPR007701">
    <property type="entry name" value="Interferon-rel_develop_reg_N"/>
</dbReference>
<evidence type="ECO:0000256" key="1">
    <source>
        <dbReference type="ARBA" id="ARBA00008828"/>
    </source>
</evidence>
<dbReference type="AlphaFoldDB" id="A0A540N496"/>
<organism evidence="4 5">
    <name type="scientific">Malus baccata</name>
    <name type="common">Siberian crab apple</name>
    <name type="synonym">Pyrus baccata</name>
    <dbReference type="NCBI Taxonomy" id="106549"/>
    <lineage>
        <taxon>Eukaryota</taxon>
        <taxon>Viridiplantae</taxon>
        <taxon>Streptophyta</taxon>
        <taxon>Embryophyta</taxon>
        <taxon>Tracheophyta</taxon>
        <taxon>Spermatophyta</taxon>
        <taxon>Magnoliopsida</taxon>
        <taxon>eudicotyledons</taxon>
        <taxon>Gunneridae</taxon>
        <taxon>Pentapetalae</taxon>
        <taxon>rosids</taxon>
        <taxon>fabids</taxon>
        <taxon>Rosales</taxon>
        <taxon>Rosaceae</taxon>
        <taxon>Amygdaloideae</taxon>
        <taxon>Maleae</taxon>
        <taxon>Malus</taxon>
    </lineage>
</organism>
<feature type="region of interest" description="Disordered" evidence="2">
    <location>
        <begin position="1"/>
        <end position="43"/>
    </location>
</feature>
<feature type="compositionally biased region" description="Basic residues" evidence="2">
    <location>
        <begin position="21"/>
        <end position="32"/>
    </location>
</feature>
<protein>
    <recommendedName>
        <fullName evidence="3">Interferon-related developmental regulator N-terminal domain-containing protein</fullName>
    </recommendedName>
</protein>
<dbReference type="PANTHER" id="PTHR12354">
    <property type="entry name" value="INTERFERON-RELATED DEVELOPMENTAL REGULATOR"/>
    <property type="match status" value="1"/>
</dbReference>
<dbReference type="PANTHER" id="PTHR12354:SF1">
    <property type="entry name" value="INTERFERON-RELATED DEVELOPMENTAL REGULATOR 1"/>
    <property type="match status" value="1"/>
</dbReference>
<evidence type="ECO:0000313" key="4">
    <source>
        <dbReference type="EMBL" id="TQE05353.1"/>
    </source>
</evidence>
<dbReference type="Gene3D" id="1.25.10.10">
    <property type="entry name" value="Leucine-rich Repeat Variant"/>
    <property type="match status" value="1"/>
</dbReference>
<reference evidence="4 5" key="1">
    <citation type="journal article" date="2019" name="G3 (Bethesda)">
        <title>Sequencing of a Wild Apple (Malus baccata) Genome Unravels the Differences Between Cultivated and Wild Apple Species Regarding Disease Resistance and Cold Tolerance.</title>
        <authorList>
            <person name="Chen X."/>
        </authorList>
    </citation>
    <scope>NUCLEOTIDE SEQUENCE [LARGE SCALE GENOMIC DNA]</scope>
    <source>
        <strain evidence="5">cv. Shandingzi</strain>
        <tissue evidence="4">Leaves</tissue>
    </source>
</reference>
<gene>
    <name evidence="4" type="ORF">C1H46_009046</name>
</gene>
<evidence type="ECO:0000259" key="3">
    <source>
        <dbReference type="Pfam" id="PF05004"/>
    </source>
</evidence>
<dbReference type="STRING" id="106549.A0A540N496"/>
<comment type="similarity">
    <text evidence="1">Belongs to the IFRD family.</text>
</comment>
<name>A0A540N496_MALBA</name>
<dbReference type="InterPro" id="IPR039777">
    <property type="entry name" value="IFRD"/>
</dbReference>
<evidence type="ECO:0000256" key="2">
    <source>
        <dbReference type="SAM" id="MobiDB-lite"/>
    </source>
</evidence>
<dbReference type="Proteomes" id="UP000315295">
    <property type="component" value="Unassembled WGS sequence"/>
</dbReference>